<dbReference type="AlphaFoldDB" id="A0A8T1U1N0"/>
<accession>A0A8T1U1N0</accession>
<protein>
    <submittedName>
        <fullName evidence="1">Uncharacterized protein</fullName>
    </submittedName>
</protein>
<dbReference type="EMBL" id="JAENGZ010000910">
    <property type="protein sequence ID" value="KAG6952540.1"/>
    <property type="molecule type" value="Genomic_DNA"/>
</dbReference>
<dbReference type="Proteomes" id="UP000688947">
    <property type="component" value="Unassembled WGS sequence"/>
</dbReference>
<dbReference type="OrthoDB" id="10413572at2759"/>
<organism evidence="1 2">
    <name type="scientific">Phytophthora cactorum</name>
    <dbReference type="NCBI Taxonomy" id="29920"/>
    <lineage>
        <taxon>Eukaryota</taxon>
        <taxon>Sar</taxon>
        <taxon>Stramenopiles</taxon>
        <taxon>Oomycota</taxon>
        <taxon>Peronosporomycetes</taxon>
        <taxon>Peronosporales</taxon>
        <taxon>Peronosporaceae</taxon>
        <taxon>Phytophthora</taxon>
    </lineage>
</organism>
<comment type="caution">
    <text evidence="1">The sequence shown here is derived from an EMBL/GenBank/DDBJ whole genome shotgun (WGS) entry which is preliminary data.</text>
</comment>
<gene>
    <name evidence="1" type="ORF">JG687_00012941</name>
</gene>
<name>A0A8T1U1N0_9STRA</name>
<evidence type="ECO:0000313" key="1">
    <source>
        <dbReference type="EMBL" id="KAG6952540.1"/>
    </source>
</evidence>
<sequence length="171" mass="19152">MSKMQSPTGFVRWTVHNIELPIAVGTWSAETVDAVTWTCQVIERAVRDLYNWPAVETRIPVDSFQAKIQVWLIGYYLTPDLRLAKLREVVFQMYSNEHVAINHRANMVQPAAEDTKYAATADRLAASATSSIRPVWSYVAACIFLADLSRSDACTATLAATEHKKSMFLPS</sequence>
<proteinExistence type="predicted"/>
<evidence type="ECO:0000313" key="2">
    <source>
        <dbReference type="Proteomes" id="UP000688947"/>
    </source>
</evidence>
<reference evidence="1" key="1">
    <citation type="submission" date="2021-01" db="EMBL/GenBank/DDBJ databases">
        <title>Phytophthora aleatoria, a newly-described species from Pinus radiata is distinct from Phytophthora cactorum isolates based on comparative genomics.</title>
        <authorList>
            <person name="Mcdougal R."/>
            <person name="Panda P."/>
            <person name="Williams N."/>
            <person name="Studholme D.J."/>
        </authorList>
    </citation>
    <scope>NUCLEOTIDE SEQUENCE</scope>
    <source>
        <strain evidence="1">NZFS 3830</strain>
    </source>
</reference>